<dbReference type="GO" id="GO:0030288">
    <property type="term" value="C:outer membrane-bounded periplasmic space"/>
    <property type="evidence" value="ECO:0007669"/>
    <property type="project" value="TreeGrafter"/>
</dbReference>
<dbReference type="PIRSF" id="PIRSF026412">
    <property type="entry name" value="Streptogrm_lyase"/>
    <property type="match status" value="1"/>
</dbReference>
<feature type="chain" id="PRO_5002593156" description="Virginiamycin B lyase" evidence="6">
    <location>
        <begin position="25"/>
        <end position="324"/>
    </location>
</feature>
<dbReference type="GO" id="GO:0046677">
    <property type="term" value="P:response to antibiotic"/>
    <property type="evidence" value="ECO:0007669"/>
    <property type="project" value="UniProtKB-UniRule"/>
</dbReference>
<evidence type="ECO:0000256" key="1">
    <source>
        <dbReference type="ARBA" id="ARBA00022723"/>
    </source>
</evidence>
<keyword evidence="8" id="KW-1185">Reference proteome</keyword>
<dbReference type="GO" id="GO:0017001">
    <property type="term" value="P:antibiotic catabolic process"/>
    <property type="evidence" value="ECO:0007669"/>
    <property type="project" value="UniProtKB-UniRule"/>
</dbReference>
<proteinExistence type="inferred from homology"/>
<dbReference type="Gene3D" id="2.130.10.10">
    <property type="entry name" value="YVTN repeat-like/Quinoprotein amine dehydrogenase"/>
    <property type="match status" value="1"/>
</dbReference>
<dbReference type="InterPro" id="IPR015943">
    <property type="entry name" value="WD40/YVTN_repeat-like_dom_sf"/>
</dbReference>
<dbReference type="Proteomes" id="UP000035489">
    <property type="component" value="Unassembled WGS sequence"/>
</dbReference>
<dbReference type="PANTHER" id="PTHR40274:SF3">
    <property type="entry name" value="VIRGINIAMYCIN B LYASE"/>
    <property type="match status" value="1"/>
</dbReference>
<keyword evidence="1 5" id="KW-0479">Metal-binding</keyword>
<evidence type="ECO:0000256" key="6">
    <source>
        <dbReference type="SAM" id="SignalP"/>
    </source>
</evidence>
<keyword evidence="6" id="KW-0732">Signal</keyword>
<dbReference type="GO" id="GO:0000287">
    <property type="term" value="F:magnesium ion binding"/>
    <property type="evidence" value="ECO:0007669"/>
    <property type="project" value="UniProtKB-UniRule"/>
</dbReference>
<dbReference type="InterPro" id="IPR051344">
    <property type="entry name" value="Vgb"/>
</dbReference>
<dbReference type="PATRIC" id="fig|1225564.3.peg.345"/>
<evidence type="ECO:0000256" key="3">
    <source>
        <dbReference type="ARBA" id="ARBA00023239"/>
    </source>
</evidence>
<keyword evidence="3 5" id="KW-0456">Lyase</keyword>
<accession>A0A0H1RH40</accession>
<dbReference type="GO" id="GO:0016835">
    <property type="term" value="F:carbon-oxygen lyase activity"/>
    <property type="evidence" value="ECO:0007669"/>
    <property type="project" value="UniProtKB-UniRule"/>
</dbReference>
<dbReference type="InterPro" id="IPR011217">
    <property type="entry name" value="Vgb_bact"/>
</dbReference>
<feature type="signal peptide" evidence="6">
    <location>
        <begin position="1"/>
        <end position="24"/>
    </location>
</feature>
<dbReference type="RefSeq" id="WP_047187503.1">
    <property type="nucleotide sequence ID" value="NZ_LCYG01000011.1"/>
</dbReference>
<evidence type="ECO:0000313" key="8">
    <source>
        <dbReference type="Proteomes" id="UP000035489"/>
    </source>
</evidence>
<keyword evidence="4 5" id="KW-0046">Antibiotic resistance</keyword>
<dbReference type="STRING" id="1225564.AA309_03010"/>
<evidence type="ECO:0000313" key="7">
    <source>
        <dbReference type="EMBL" id="KLK94555.1"/>
    </source>
</evidence>
<dbReference type="SUPFAM" id="SSF101898">
    <property type="entry name" value="NHL repeat"/>
    <property type="match status" value="1"/>
</dbReference>
<name>A0A0H1RH40_9HYPH</name>
<evidence type="ECO:0000256" key="2">
    <source>
        <dbReference type="ARBA" id="ARBA00022842"/>
    </source>
</evidence>
<comment type="caution">
    <text evidence="7">The sequence shown here is derived from an EMBL/GenBank/DDBJ whole genome shotgun (WGS) entry which is preliminary data.</text>
</comment>
<dbReference type="EMBL" id="LCYG01000011">
    <property type="protein sequence ID" value="KLK94555.1"/>
    <property type="molecule type" value="Genomic_DNA"/>
</dbReference>
<dbReference type="OrthoDB" id="8440964at2"/>
<comment type="cofactor">
    <cofactor evidence="5">
        <name>Mg(2+)</name>
        <dbReference type="ChEBI" id="CHEBI:18420"/>
    </cofactor>
</comment>
<evidence type="ECO:0000256" key="5">
    <source>
        <dbReference type="PIRNR" id="PIRNR026412"/>
    </source>
</evidence>
<protein>
    <recommendedName>
        <fullName evidence="5">Virginiamycin B lyase</fullName>
        <ecNumber evidence="5">4.2.99.-</ecNumber>
    </recommendedName>
    <alternativeName>
        <fullName evidence="5">Streptogramin B lyase</fullName>
    </alternativeName>
</protein>
<comment type="subunit">
    <text evidence="5">Monomer.</text>
</comment>
<reference evidence="7 8" key="1">
    <citation type="submission" date="2015-05" db="EMBL/GenBank/DDBJ databases">
        <title>Draft genome sequence of Microvirga vignae strain BR3299, a novel nitrogen fixing bacteria isolated from Brazil semi-aired region.</title>
        <authorList>
            <person name="Zilli J.E."/>
            <person name="Passos S.R."/>
            <person name="Leite J."/>
            <person name="Baldani J.I."/>
            <person name="Xavier G.R."/>
            <person name="Rumjaneck N.G."/>
            <person name="Simoes-Araujo J.L."/>
        </authorList>
    </citation>
    <scope>NUCLEOTIDE SEQUENCE [LARGE SCALE GENOMIC DNA]</scope>
    <source>
        <strain evidence="7 8">BR3299</strain>
    </source>
</reference>
<keyword evidence="2 5" id="KW-0460">Magnesium</keyword>
<dbReference type="PANTHER" id="PTHR40274">
    <property type="entry name" value="VIRGINIAMYCIN B LYASE"/>
    <property type="match status" value="1"/>
</dbReference>
<gene>
    <name evidence="7" type="ORF">AA309_03010</name>
</gene>
<dbReference type="EC" id="4.2.99.-" evidence="5"/>
<sequence length="324" mass="35459">MHALFSRLALAATAAFIAVSSAFALDRQVYELPQGARPHDVAPAPDGKVWYTAQRKGALGILDPHTGNVREVPLGPRSAPHGVIQGPDGAAWITDGGQNAIVRFDPKTEEVKIWRLPEDIGYTNLNTGAFDRNGVHWFTGQNGIYGRLDPKTGDMKVFKDPKGRGPYGIASTPDGEIYYVSLAGSHLAKIDLETGDAKVIEPPTPNQGARRVWSDSQGRLWISEWNSGQLSMHDPKSGDWRAWKLPGEQPRAYAVYVDERNTVWVSDFGSNAIHAFDPRTEAFTTIPKSEEGANVRQILGRPGEVWLPESGADRLVVIRTGTTQ</sequence>
<evidence type="ECO:0000256" key="4">
    <source>
        <dbReference type="ARBA" id="ARBA00023251"/>
    </source>
</evidence>
<organism evidence="7 8">
    <name type="scientific">Microvirga vignae</name>
    <dbReference type="NCBI Taxonomy" id="1225564"/>
    <lineage>
        <taxon>Bacteria</taxon>
        <taxon>Pseudomonadati</taxon>
        <taxon>Pseudomonadota</taxon>
        <taxon>Alphaproteobacteria</taxon>
        <taxon>Hyphomicrobiales</taxon>
        <taxon>Methylobacteriaceae</taxon>
        <taxon>Microvirga</taxon>
    </lineage>
</organism>
<dbReference type="AlphaFoldDB" id="A0A0H1RH40"/>
<comment type="function">
    <text evidence="5">Inactivates the type B streptogramin antibiotics by linearizing the lactone ring at the ester linkage, generating a free phenylglycine carboxylate and converting the threonyl moiety into 2-amino-butenoic acid.</text>
</comment>
<comment type="similarity">
    <text evidence="5">Belongs to the Vgb family.</text>
</comment>
<dbReference type="Pfam" id="PF24684">
    <property type="entry name" value="Vgb_lyase"/>
    <property type="match status" value="1"/>
</dbReference>